<sequence length="48" mass="5399">MRQTVLTSSHQKKQSYEKSRACPVINIVSGLLYDHSAHLSEVEGTLQQ</sequence>
<protein>
    <submittedName>
        <fullName evidence="1">Uncharacterized protein</fullName>
    </submittedName>
</protein>
<proteinExistence type="predicted"/>
<reference evidence="1" key="1">
    <citation type="submission" date="2018-10" db="EMBL/GenBank/DDBJ databases">
        <authorList>
            <person name="Gruber-Vodicka H."/>
            <person name="Jaeckle O."/>
        </authorList>
    </citation>
    <scope>NUCLEOTIDE SEQUENCE</scope>
</reference>
<name>A0A484H9Q8_9ZZZZ</name>
<gene>
    <name evidence="1" type="ORF">RIEGSTA812A_PEG_371</name>
</gene>
<organism evidence="1">
    <name type="scientific">invertebrate metagenome</name>
    <dbReference type="NCBI Taxonomy" id="1711999"/>
    <lineage>
        <taxon>unclassified sequences</taxon>
        <taxon>metagenomes</taxon>
        <taxon>organismal metagenomes</taxon>
    </lineage>
</organism>
<dbReference type="EMBL" id="LR026963">
    <property type="protein sequence ID" value="VBB68898.1"/>
    <property type="molecule type" value="Genomic_DNA"/>
</dbReference>
<dbReference type="AlphaFoldDB" id="A0A484H9Q8"/>
<evidence type="ECO:0000313" key="1">
    <source>
        <dbReference type="EMBL" id="VBB68898.1"/>
    </source>
</evidence>
<accession>A0A484H9Q8</accession>